<comment type="cofactor">
    <cofactor evidence="1">
        <name>pyridoxal 5'-phosphate</name>
        <dbReference type="ChEBI" id="CHEBI:597326"/>
    </cofactor>
</comment>
<dbReference type="Gene3D" id="3.90.1150.10">
    <property type="entry name" value="Aspartate Aminotransferase, domain 1"/>
    <property type="match status" value="1"/>
</dbReference>
<dbReference type="EMBL" id="FTLG01000237">
    <property type="protein sequence ID" value="SIP74997.1"/>
    <property type="molecule type" value="Genomic_DNA"/>
</dbReference>
<evidence type="ECO:0000256" key="2">
    <source>
        <dbReference type="ARBA" id="ARBA00022679"/>
    </source>
</evidence>
<dbReference type="OrthoDB" id="9807157at2"/>
<dbReference type="GO" id="GO:0030170">
    <property type="term" value="F:pyridoxal phosphate binding"/>
    <property type="evidence" value="ECO:0007669"/>
    <property type="project" value="InterPro"/>
</dbReference>
<gene>
    <name evidence="4" type="ORF">Xinn_01189</name>
    <name evidence="5" type="ORF">XIS1_900032</name>
</gene>
<dbReference type="EC" id="2.3.1.47" evidence="5"/>
<dbReference type="SUPFAM" id="SSF53383">
    <property type="entry name" value="PLP-dependent transferases"/>
    <property type="match status" value="1"/>
</dbReference>
<dbReference type="EC" id="2.3.1.29" evidence="5"/>
<protein>
    <submittedName>
        <fullName evidence="4 5">8-amino-7-oxononanoate synthase</fullName>
        <ecNumber evidence="5">2.3.1.29</ecNumber>
        <ecNumber evidence="5">2.3.1.47</ecNumber>
    </submittedName>
</protein>
<keyword evidence="5" id="KW-0436">Ligase</keyword>
<dbReference type="GO" id="GO:0008710">
    <property type="term" value="F:8-amino-7-oxononanoate synthase activity"/>
    <property type="evidence" value="ECO:0007669"/>
    <property type="project" value="UniProtKB-EC"/>
</dbReference>
<reference evidence="5" key="1">
    <citation type="submission" date="2016-12" db="EMBL/GenBank/DDBJ databases">
        <authorList>
            <person name="Song W.-J."/>
            <person name="Kurnit D.M."/>
        </authorList>
    </citation>
    <scope>NUCLEOTIDE SEQUENCE [LARGE SCALE GENOMIC DNA]</scope>
    <source>
        <strain evidence="5">HGB1681</strain>
    </source>
</reference>
<accession>A0A1N6N1P7</accession>
<reference evidence="6" key="2">
    <citation type="submission" date="2016-12" db="EMBL/GenBank/DDBJ databases">
        <authorList>
            <person name="Gaudriault S."/>
        </authorList>
    </citation>
    <scope>NUCLEOTIDE SEQUENCE [LARGE SCALE GENOMIC DNA]</scope>
    <source>
        <strain evidence="6">HGB1681 (deposited as PTA-6826 in the American Type Culture Collection)</strain>
    </source>
</reference>
<keyword evidence="2 5" id="KW-0808">Transferase</keyword>
<reference evidence="4 7" key="3">
    <citation type="journal article" date="2017" name="Nat. Microbiol.">
        <title>Natural product diversity associated with the nematode symbionts Photorhabdus and Xenorhabdus.</title>
        <authorList>
            <person name="Tobias N.J."/>
            <person name="Wolff H."/>
            <person name="Djahanschiri B."/>
            <person name="Grundmann F."/>
            <person name="Kronenwerth M."/>
            <person name="Shi Y.M."/>
            <person name="Simonyi S."/>
            <person name="Grun P."/>
            <person name="Shapiro-Ilan D."/>
            <person name="Pidot S.J."/>
            <person name="Stinear T.P."/>
            <person name="Ebersberger I."/>
            <person name="Bode H.B."/>
        </authorList>
    </citation>
    <scope>NUCLEOTIDE SEQUENCE [LARGE SCALE GENOMIC DNA]</scope>
    <source>
        <strain evidence="4 7">DSM 16336</strain>
    </source>
</reference>
<sequence>MNNLCPTDLEKEDHHRDITRSNDYLQSMSARHEHFVAAGKMDMIGRVFHRTPCKHVSVSYSPTSTDSEQVREVLHLGSYNYSGLNGHQKIIEASINATHRYGTTSSGVRLLNGTCGLHLEMEQRLANFLGVEDVITLSSGFCANLAALSTLCREGDIVFSDILNHQSIVDGLKLSGATIRIYQHVSLKNLEHKLRQTSFQARKFIITDGVFSMDGDLAPLPGIVELARKYNAFVIVDDAHGTGHIGPNGRGICAHFGITDQIDIITGSLSKGLPGIGGFIGTSKRTGNIIRLAATPYIYSASLPPAVLASIISAIDILEASPQLTLELQTKAEYFRQKLRDAGFNILNSETAIVPLITGDEQCCYTMARMLHEKGIYVNPVTYPAVSKTRSRIRINLSANLSDEELDYSISTLVQIGRQLALI</sequence>
<name>A0A1N6N1P7_9GAMM</name>
<dbReference type="CDD" id="cd06454">
    <property type="entry name" value="KBL_like"/>
    <property type="match status" value="1"/>
</dbReference>
<evidence type="ECO:0000313" key="5">
    <source>
        <dbReference type="EMBL" id="SIP74997.1"/>
    </source>
</evidence>
<dbReference type="AlphaFoldDB" id="A0A1N6N1P7"/>
<dbReference type="GO" id="GO:0008890">
    <property type="term" value="F:glycine C-acetyltransferase activity"/>
    <property type="evidence" value="ECO:0007669"/>
    <property type="project" value="UniProtKB-EC"/>
</dbReference>
<dbReference type="Proteomes" id="UP000196435">
    <property type="component" value="Unassembled WGS sequence"/>
</dbReference>
<evidence type="ECO:0000313" key="7">
    <source>
        <dbReference type="Proteomes" id="UP000224871"/>
    </source>
</evidence>
<proteinExistence type="predicted"/>
<dbReference type="InterPro" id="IPR015421">
    <property type="entry name" value="PyrdxlP-dep_Trfase_major"/>
</dbReference>
<evidence type="ECO:0000313" key="6">
    <source>
        <dbReference type="Proteomes" id="UP000196435"/>
    </source>
</evidence>
<evidence type="ECO:0000313" key="4">
    <source>
        <dbReference type="EMBL" id="PHM37222.1"/>
    </source>
</evidence>
<dbReference type="InterPro" id="IPR004839">
    <property type="entry name" value="Aminotransferase_I/II_large"/>
</dbReference>
<evidence type="ECO:0000256" key="1">
    <source>
        <dbReference type="ARBA" id="ARBA00001933"/>
    </source>
</evidence>
<dbReference type="RefSeq" id="WP_086954282.1">
    <property type="nucleotide sequence ID" value="NZ_CAWNQC010000292.1"/>
</dbReference>
<dbReference type="Pfam" id="PF00155">
    <property type="entry name" value="Aminotran_1_2"/>
    <property type="match status" value="1"/>
</dbReference>
<feature type="domain" description="Aminotransferase class I/classII large" evidence="3">
    <location>
        <begin position="72"/>
        <end position="411"/>
    </location>
</feature>
<dbReference type="InterPro" id="IPR050087">
    <property type="entry name" value="AON_synthase_class-II"/>
</dbReference>
<dbReference type="Gene3D" id="3.40.640.10">
    <property type="entry name" value="Type I PLP-dependent aspartate aminotransferase-like (Major domain)"/>
    <property type="match status" value="1"/>
</dbReference>
<dbReference type="InterPro" id="IPR015424">
    <property type="entry name" value="PyrdxlP-dep_Trfase"/>
</dbReference>
<dbReference type="PANTHER" id="PTHR13693">
    <property type="entry name" value="CLASS II AMINOTRANSFERASE/8-AMINO-7-OXONONANOATE SYNTHASE"/>
    <property type="match status" value="1"/>
</dbReference>
<dbReference type="GO" id="GO:0016874">
    <property type="term" value="F:ligase activity"/>
    <property type="evidence" value="ECO:0007669"/>
    <property type="project" value="UniProtKB-KW"/>
</dbReference>
<organism evidence="5 6">
    <name type="scientific">Xenorhabdus innexi</name>
    <dbReference type="NCBI Taxonomy" id="290109"/>
    <lineage>
        <taxon>Bacteria</taxon>
        <taxon>Pseudomonadati</taxon>
        <taxon>Pseudomonadota</taxon>
        <taxon>Gammaproteobacteria</taxon>
        <taxon>Enterobacterales</taxon>
        <taxon>Morganellaceae</taxon>
        <taxon>Xenorhabdus</taxon>
    </lineage>
</organism>
<dbReference type="Proteomes" id="UP000224871">
    <property type="component" value="Unassembled WGS sequence"/>
</dbReference>
<keyword evidence="5" id="KW-0012">Acyltransferase</keyword>
<evidence type="ECO:0000259" key="3">
    <source>
        <dbReference type="Pfam" id="PF00155"/>
    </source>
</evidence>
<keyword evidence="7" id="KW-1185">Reference proteome</keyword>
<dbReference type="EMBL" id="NIBU01000009">
    <property type="protein sequence ID" value="PHM37222.1"/>
    <property type="molecule type" value="Genomic_DNA"/>
</dbReference>
<dbReference type="InterPro" id="IPR015422">
    <property type="entry name" value="PyrdxlP-dep_Trfase_small"/>
</dbReference>